<organism evidence="1">
    <name type="scientific">Siphoviridae sp. ctWBz6</name>
    <dbReference type="NCBI Taxonomy" id="2825536"/>
    <lineage>
        <taxon>Viruses</taxon>
        <taxon>Duplodnaviria</taxon>
        <taxon>Heunggongvirae</taxon>
        <taxon>Uroviricota</taxon>
        <taxon>Caudoviricetes</taxon>
    </lineage>
</organism>
<dbReference type="EMBL" id="BK015647">
    <property type="protein sequence ID" value="DAE17867.1"/>
    <property type="molecule type" value="Genomic_DNA"/>
</dbReference>
<name>A0A8S5QG73_9CAUD</name>
<protein>
    <submittedName>
        <fullName evidence="1">Uncharacterized protein</fullName>
    </submittedName>
</protein>
<sequence length="144" mass="16102">MRCKDCPDYQNCVRQHDLRTYRRRCIKAKKGAKLAGTASGDLSLPELLQAIRRLKVETGSLACLGCGYEHDCGIHGCAILRAAEWRLDSSDVAPVVRCRECMHHVDYCGYLICGRVTTPNEGTIVKPDFFCASGRRKEDDHAEV</sequence>
<proteinExistence type="predicted"/>
<evidence type="ECO:0000313" key="1">
    <source>
        <dbReference type="EMBL" id="DAE17867.1"/>
    </source>
</evidence>
<accession>A0A8S5QG73</accession>
<reference evidence="1" key="1">
    <citation type="journal article" date="2021" name="Proc. Natl. Acad. Sci. U.S.A.">
        <title>A Catalog of Tens of Thousands of Viruses from Human Metagenomes Reveals Hidden Associations with Chronic Diseases.</title>
        <authorList>
            <person name="Tisza M.J."/>
            <person name="Buck C.B."/>
        </authorList>
    </citation>
    <scope>NUCLEOTIDE SEQUENCE</scope>
    <source>
        <strain evidence="1">CtWBz6</strain>
    </source>
</reference>